<evidence type="ECO:0000259" key="3">
    <source>
        <dbReference type="PROSITE" id="PS50158"/>
    </source>
</evidence>
<proteinExistence type="predicted"/>
<evidence type="ECO:0000313" key="5">
    <source>
        <dbReference type="Proteomes" id="UP000467840"/>
    </source>
</evidence>
<dbReference type="EMBL" id="JAAGAX010000005">
    <property type="protein sequence ID" value="KAF2315208.1"/>
    <property type="molecule type" value="Genomic_DNA"/>
</dbReference>
<dbReference type="InterPro" id="IPR054722">
    <property type="entry name" value="PolX-like_BBD"/>
</dbReference>
<keyword evidence="1" id="KW-0862">Zinc</keyword>
<dbReference type="SMART" id="SM00343">
    <property type="entry name" value="ZnF_C2HC"/>
    <property type="match status" value="1"/>
</dbReference>
<dbReference type="GO" id="GO:0003676">
    <property type="term" value="F:nucleic acid binding"/>
    <property type="evidence" value="ECO:0007669"/>
    <property type="project" value="InterPro"/>
</dbReference>
<keyword evidence="1" id="KW-0863">Zinc-finger</keyword>
<evidence type="ECO:0000256" key="2">
    <source>
        <dbReference type="SAM" id="MobiDB-lite"/>
    </source>
</evidence>
<accession>A0A6A6MRZ0</accession>
<feature type="region of interest" description="Disordered" evidence="2">
    <location>
        <begin position="1"/>
        <end position="42"/>
    </location>
</feature>
<dbReference type="InterPro" id="IPR036875">
    <property type="entry name" value="Znf_CCHC_sf"/>
</dbReference>
<keyword evidence="1" id="KW-0479">Metal-binding</keyword>
<dbReference type="InterPro" id="IPR001878">
    <property type="entry name" value="Znf_CCHC"/>
</dbReference>
<name>A0A6A6MRZ0_HEVBR</name>
<dbReference type="PANTHER" id="PTHR47592:SF27">
    <property type="entry name" value="OS08G0421700 PROTEIN"/>
    <property type="match status" value="1"/>
</dbReference>
<protein>
    <recommendedName>
        <fullName evidence="3">CCHC-type domain-containing protein</fullName>
    </recommendedName>
</protein>
<dbReference type="Pfam" id="PF00098">
    <property type="entry name" value="zf-CCHC"/>
    <property type="match status" value="1"/>
</dbReference>
<dbReference type="SUPFAM" id="SSF57756">
    <property type="entry name" value="Retrovirus zinc finger-like domains"/>
    <property type="match status" value="1"/>
</dbReference>
<feature type="domain" description="CCHC-type" evidence="3">
    <location>
        <begin position="50"/>
        <end position="65"/>
    </location>
</feature>
<evidence type="ECO:0000313" key="4">
    <source>
        <dbReference type="EMBL" id="KAF2315208.1"/>
    </source>
</evidence>
<reference evidence="4 5" key="1">
    <citation type="journal article" date="2020" name="Mol. Plant">
        <title>The Chromosome-Based Rubber Tree Genome Provides New Insights into Spurge Genome Evolution and Rubber Biosynthesis.</title>
        <authorList>
            <person name="Liu J."/>
            <person name="Shi C."/>
            <person name="Shi C.C."/>
            <person name="Li W."/>
            <person name="Zhang Q.J."/>
            <person name="Zhang Y."/>
            <person name="Li K."/>
            <person name="Lu H.F."/>
            <person name="Shi C."/>
            <person name="Zhu S.T."/>
            <person name="Xiao Z.Y."/>
            <person name="Nan H."/>
            <person name="Yue Y."/>
            <person name="Zhu X.G."/>
            <person name="Wu Y."/>
            <person name="Hong X.N."/>
            <person name="Fan G.Y."/>
            <person name="Tong Y."/>
            <person name="Zhang D."/>
            <person name="Mao C.L."/>
            <person name="Liu Y.L."/>
            <person name="Hao S.J."/>
            <person name="Liu W.Q."/>
            <person name="Lv M.Q."/>
            <person name="Zhang H.B."/>
            <person name="Liu Y."/>
            <person name="Hu-Tang G.R."/>
            <person name="Wang J.P."/>
            <person name="Wang J.H."/>
            <person name="Sun Y.H."/>
            <person name="Ni S.B."/>
            <person name="Chen W.B."/>
            <person name="Zhang X.C."/>
            <person name="Jiao Y.N."/>
            <person name="Eichler E.E."/>
            <person name="Li G.H."/>
            <person name="Liu X."/>
            <person name="Gao L.Z."/>
        </authorList>
    </citation>
    <scope>NUCLEOTIDE SEQUENCE [LARGE SCALE GENOMIC DNA]</scope>
    <source>
        <strain evidence="5">cv. GT1</strain>
        <tissue evidence="4">Leaf</tissue>
    </source>
</reference>
<dbReference type="PANTHER" id="PTHR47592">
    <property type="entry name" value="PBF68 PROTEIN"/>
    <property type="match status" value="1"/>
</dbReference>
<dbReference type="GO" id="GO:0008270">
    <property type="term" value="F:zinc ion binding"/>
    <property type="evidence" value="ECO:0007669"/>
    <property type="project" value="UniProtKB-KW"/>
</dbReference>
<sequence>MAKNFESEAILFSKGKHDKKNTSAGNKNNKEGPNVGKATTDNSQNPNIVKCYRCGKIGHIKKNCRVKLSKANVASDKEDGDQLKWEQCFTVEVAEGRDNVTVESTQVQAFFNHEICKDEWIIDSGCFHHITRNDSLLSEVRQHKGEQVIVTTNYSAYPVVKEGVVKIGMDDKSMVKLNDIFHVPSLKRNLVSVSQITNSRKYVLFRPKDVKVLDNVKTISADVVTSSERKGSLFVMSVGETYVKKTSQTENAAIWHVRLGHLGYQLLQQISSKMLVDGIPALPNIHEDVIVKGVNLARHIVFRSQSHQIADLPCLNWSIQT</sequence>
<comment type="caution">
    <text evidence="4">The sequence shown here is derived from an EMBL/GenBank/DDBJ whole genome shotgun (WGS) entry which is preliminary data.</text>
</comment>
<gene>
    <name evidence="4" type="ORF">GH714_038433</name>
</gene>
<dbReference type="Proteomes" id="UP000467840">
    <property type="component" value="Chromosome 15"/>
</dbReference>
<dbReference type="Gene3D" id="4.10.60.10">
    <property type="entry name" value="Zinc finger, CCHC-type"/>
    <property type="match status" value="1"/>
</dbReference>
<keyword evidence="5" id="KW-1185">Reference proteome</keyword>
<dbReference type="Pfam" id="PF22936">
    <property type="entry name" value="Pol_BBD"/>
    <property type="match status" value="1"/>
</dbReference>
<organism evidence="4 5">
    <name type="scientific">Hevea brasiliensis</name>
    <name type="common">Para rubber tree</name>
    <name type="synonym">Siphonia brasiliensis</name>
    <dbReference type="NCBI Taxonomy" id="3981"/>
    <lineage>
        <taxon>Eukaryota</taxon>
        <taxon>Viridiplantae</taxon>
        <taxon>Streptophyta</taxon>
        <taxon>Embryophyta</taxon>
        <taxon>Tracheophyta</taxon>
        <taxon>Spermatophyta</taxon>
        <taxon>Magnoliopsida</taxon>
        <taxon>eudicotyledons</taxon>
        <taxon>Gunneridae</taxon>
        <taxon>Pentapetalae</taxon>
        <taxon>rosids</taxon>
        <taxon>fabids</taxon>
        <taxon>Malpighiales</taxon>
        <taxon>Euphorbiaceae</taxon>
        <taxon>Crotonoideae</taxon>
        <taxon>Micrandreae</taxon>
        <taxon>Hevea</taxon>
    </lineage>
</organism>
<evidence type="ECO:0000256" key="1">
    <source>
        <dbReference type="PROSITE-ProRule" id="PRU00047"/>
    </source>
</evidence>
<dbReference type="PROSITE" id="PS50158">
    <property type="entry name" value="ZF_CCHC"/>
    <property type="match status" value="1"/>
</dbReference>
<dbReference type="AlphaFoldDB" id="A0A6A6MRZ0"/>